<evidence type="ECO:0000256" key="4">
    <source>
        <dbReference type="ARBA" id="ARBA00022679"/>
    </source>
</evidence>
<dbReference type="InterPro" id="IPR029063">
    <property type="entry name" value="SAM-dependent_MTases_sf"/>
</dbReference>
<dbReference type="SUPFAM" id="SSF53335">
    <property type="entry name" value="S-adenosyl-L-methionine-dependent methyltransferases"/>
    <property type="match status" value="1"/>
</dbReference>
<dbReference type="Pfam" id="PF02527">
    <property type="entry name" value="GidB"/>
    <property type="match status" value="1"/>
</dbReference>
<comment type="function">
    <text evidence="6">Specifically methylates the N7 position of guanine in position 527 of 16S rRNA.</text>
</comment>
<evidence type="ECO:0000313" key="7">
    <source>
        <dbReference type="EMBL" id="URQ63179.1"/>
    </source>
</evidence>
<gene>
    <name evidence="6" type="primary">rsmG</name>
    <name evidence="7" type="ORF">M9B40_05490</name>
</gene>
<feature type="binding site" evidence="6">
    <location>
        <position position="67"/>
    </location>
    <ligand>
        <name>S-adenosyl-L-methionine</name>
        <dbReference type="ChEBI" id="CHEBI:59789"/>
    </ligand>
</feature>
<evidence type="ECO:0000256" key="3">
    <source>
        <dbReference type="ARBA" id="ARBA00022603"/>
    </source>
</evidence>
<keyword evidence="2 6" id="KW-0698">rRNA processing</keyword>
<comment type="subcellular location">
    <subcellularLocation>
        <location evidence="6">Cytoplasm</location>
    </subcellularLocation>
</comment>
<dbReference type="EMBL" id="CP097966">
    <property type="protein sequence ID" value="URQ63179.1"/>
    <property type="molecule type" value="Genomic_DNA"/>
</dbReference>
<evidence type="ECO:0000313" key="8">
    <source>
        <dbReference type="Proteomes" id="UP001056381"/>
    </source>
</evidence>
<keyword evidence="8" id="KW-1185">Reference proteome</keyword>
<organism evidence="7 8">
    <name type="scientific">SAR86 cluster bacterium</name>
    <dbReference type="NCBI Taxonomy" id="2030880"/>
    <lineage>
        <taxon>Bacteria</taxon>
        <taxon>Pseudomonadati</taxon>
        <taxon>Pseudomonadota</taxon>
        <taxon>Gammaproteobacteria</taxon>
        <taxon>SAR86 cluster</taxon>
    </lineage>
</organism>
<evidence type="ECO:0000256" key="6">
    <source>
        <dbReference type="HAMAP-Rule" id="MF_00074"/>
    </source>
</evidence>
<proteinExistence type="inferred from homology"/>
<dbReference type="Gene3D" id="3.40.50.150">
    <property type="entry name" value="Vaccinia Virus protein VP39"/>
    <property type="match status" value="1"/>
</dbReference>
<sequence>MQLKPAIKKNLETFLGEVLKQNTKHNLTGAKTKKDFEFHIEDCVKATILASDALENIVVDYGSGSGLLGVVIKILKPNKEVFLVERNLRKHQFQKFVLTKLGIDGIIPIHDDVANFSLDKKYTACSKAFAPIKKTLLMTKNKENIKNYLFLKKNDANTKRELLEARPLIYDYKMHNYLCQNVKMTVIEVNDH</sequence>
<evidence type="ECO:0000256" key="1">
    <source>
        <dbReference type="ARBA" id="ARBA00022490"/>
    </source>
</evidence>
<keyword evidence="5 6" id="KW-0949">S-adenosyl-L-methionine</keyword>
<accession>A0A9Q8TZ48</accession>
<dbReference type="PANTHER" id="PTHR31760">
    <property type="entry name" value="S-ADENOSYL-L-METHIONINE-DEPENDENT METHYLTRANSFERASES SUPERFAMILY PROTEIN"/>
    <property type="match status" value="1"/>
</dbReference>
<name>A0A9Q8TZ48_9GAMM</name>
<dbReference type="HAMAP" id="MF_00074">
    <property type="entry name" value="16SrRNA_methyltr_G"/>
    <property type="match status" value="1"/>
</dbReference>
<feature type="binding site" evidence="6">
    <location>
        <position position="62"/>
    </location>
    <ligand>
        <name>S-adenosyl-L-methionine</name>
        <dbReference type="ChEBI" id="CHEBI:59789"/>
    </ligand>
</feature>
<comment type="similarity">
    <text evidence="6">Belongs to the methyltransferase superfamily. RNA methyltransferase RsmG family.</text>
</comment>
<dbReference type="Proteomes" id="UP001056381">
    <property type="component" value="Chromosome"/>
</dbReference>
<feature type="binding site" evidence="6">
    <location>
        <position position="127"/>
    </location>
    <ligand>
        <name>S-adenosyl-L-methionine</name>
        <dbReference type="ChEBI" id="CHEBI:59789"/>
    </ligand>
</feature>
<comment type="caution">
    <text evidence="6">Lacks conserved residue(s) required for the propagation of feature annotation.</text>
</comment>
<dbReference type="PANTHER" id="PTHR31760:SF0">
    <property type="entry name" value="S-ADENOSYL-L-METHIONINE-DEPENDENT METHYLTRANSFERASES SUPERFAMILY PROTEIN"/>
    <property type="match status" value="1"/>
</dbReference>
<dbReference type="GO" id="GO:0070043">
    <property type="term" value="F:rRNA (guanine-N7-)-methyltransferase activity"/>
    <property type="evidence" value="ECO:0007669"/>
    <property type="project" value="UniProtKB-UniRule"/>
</dbReference>
<evidence type="ECO:0000256" key="2">
    <source>
        <dbReference type="ARBA" id="ARBA00022552"/>
    </source>
</evidence>
<protein>
    <recommendedName>
        <fullName evidence="6">Ribosomal RNA small subunit methyltransferase G</fullName>
        <ecNumber evidence="6">2.1.1.170</ecNumber>
    </recommendedName>
    <alternativeName>
        <fullName evidence="6">16S rRNA 7-methylguanosine methyltransferase</fullName>
        <shortName evidence="6">16S rRNA m7G methyltransferase</shortName>
    </alternativeName>
</protein>
<reference evidence="7" key="1">
    <citation type="submission" date="2022-05" db="EMBL/GenBank/DDBJ databases">
        <title>Single-amplified genomics reveal most streamlined microbe among free-living bacteria.</title>
        <authorList>
            <person name="Roda-Garcia J."/>
            <person name="Haro-Moreno J.M."/>
            <person name="Rodriguez-Valera F."/>
            <person name="Almagro-Moreno S."/>
            <person name="Lopez-Perez M."/>
        </authorList>
    </citation>
    <scope>NUCLEOTIDE SEQUENCE</scope>
    <source>
        <strain evidence="7">TMED112-D2-2</strain>
    </source>
</reference>
<dbReference type="AlphaFoldDB" id="A0A9Q8TZ48"/>
<comment type="catalytic activity">
    <reaction evidence="6">
        <text>guanosine(527) in 16S rRNA + S-adenosyl-L-methionine = N(7)-methylguanosine(527) in 16S rRNA + S-adenosyl-L-homocysteine</text>
        <dbReference type="Rhea" id="RHEA:42732"/>
        <dbReference type="Rhea" id="RHEA-COMP:10209"/>
        <dbReference type="Rhea" id="RHEA-COMP:10210"/>
        <dbReference type="ChEBI" id="CHEBI:57856"/>
        <dbReference type="ChEBI" id="CHEBI:59789"/>
        <dbReference type="ChEBI" id="CHEBI:74269"/>
        <dbReference type="ChEBI" id="CHEBI:74480"/>
        <dbReference type="EC" id="2.1.1.170"/>
    </reaction>
</comment>
<dbReference type="InterPro" id="IPR003682">
    <property type="entry name" value="rRNA_ssu_MeTfrase_G"/>
</dbReference>
<keyword evidence="4 6" id="KW-0808">Transferase</keyword>
<keyword evidence="1 6" id="KW-0963">Cytoplasm</keyword>
<keyword evidence="3 6" id="KW-0489">Methyltransferase</keyword>
<dbReference type="GO" id="GO:0005829">
    <property type="term" value="C:cytosol"/>
    <property type="evidence" value="ECO:0007669"/>
    <property type="project" value="TreeGrafter"/>
</dbReference>
<evidence type="ECO:0000256" key="5">
    <source>
        <dbReference type="ARBA" id="ARBA00022691"/>
    </source>
</evidence>
<dbReference type="EC" id="2.1.1.170" evidence="6"/>